<dbReference type="STRING" id="1448308.A0A2T2N553"/>
<keyword evidence="6" id="KW-1185">Reference proteome</keyword>
<evidence type="ECO:0000256" key="1">
    <source>
        <dbReference type="ARBA" id="ARBA00009342"/>
    </source>
</evidence>
<evidence type="ECO:0000256" key="2">
    <source>
        <dbReference type="ARBA" id="ARBA00022679"/>
    </source>
</evidence>
<accession>A0A2T2N553</accession>
<dbReference type="PANTHER" id="PTHR13256:SF16">
    <property type="entry name" value="ALPHA_BETA-TUBULIN-N-ACETYLTRANSFERASE 9"/>
    <property type="match status" value="1"/>
</dbReference>
<dbReference type="InterPro" id="IPR016181">
    <property type="entry name" value="Acyl_CoA_acyltransferase"/>
</dbReference>
<evidence type="ECO:0000313" key="6">
    <source>
        <dbReference type="Proteomes" id="UP000240883"/>
    </source>
</evidence>
<dbReference type="Proteomes" id="UP000240883">
    <property type="component" value="Unassembled WGS sequence"/>
</dbReference>
<comment type="similarity">
    <text evidence="1">Belongs to the acetyltransferase family. GNAT subfamily.</text>
</comment>
<reference evidence="5 6" key="1">
    <citation type="journal article" date="2018" name="Front. Microbiol.">
        <title>Genome-Wide Analysis of Corynespora cassiicola Leaf Fall Disease Putative Effectors.</title>
        <authorList>
            <person name="Lopez D."/>
            <person name="Ribeiro S."/>
            <person name="Label P."/>
            <person name="Fumanal B."/>
            <person name="Venisse J.S."/>
            <person name="Kohler A."/>
            <person name="de Oliveira R.R."/>
            <person name="Labutti K."/>
            <person name="Lipzen A."/>
            <person name="Lail K."/>
            <person name="Bauer D."/>
            <person name="Ohm R.A."/>
            <person name="Barry K.W."/>
            <person name="Spatafora J."/>
            <person name="Grigoriev I.V."/>
            <person name="Martin F.M."/>
            <person name="Pujade-Renaud V."/>
        </authorList>
    </citation>
    <scope>NUCLEOTIDE SEQUENCE [LARGE SCALE GENOMIC DNA]</scope>
    <source>
        <strain evidence="5 6">Philippines</strain>
    </source>
</reference>
<keyword evidence="3" id="KW-0012">Acyltransferase</keyword>
<evidence type="ECO:0000313" key="5">
    <source>
        <dbReference type="EMBL" id="PSN60561.1"/>
    </source>
</evidence>
<protein>
    <recommendedName>
        <fullName evidence="4">N-acetyltransferase domain-containing protein</fullName>
    </recommendedName>
</protein>
<proteinExistence type="inferred from homology"/>
<dbReference type="InterPro" id="IPR000182">
    <property type="entry name" value="GNAT_dom"/>
</dbReference>
<sequence length="237" mass="27379">MKYNEHEAIQTPRILLVPYSPHHVPTYHTWMQDPALREATASEPLSLPEEYAMQESWRLDSNKLTFIVCTAPSPPLAEGATVTPGEQDAAQNMIGDVNLFLYPDEDELDQEGGEPYGYQSLAAELEIMIAREDMQGKGLGREILLAFVWYVLKWHNPISREYHRVNGNGFKESYINYFRVRIGHKNERSVRLFESLGFEKQLDEPNYFGEFELRSRARLDDFERKIESTPVKLSYGS</sequence>
<dbReference type="SUPFAM" id="SSF55729">
    <property type="entry name" value="Acyl-CoA N-acyltransferases (Nat)"/>
    <property type="match status" value="1"/>
</dbReference>
<organism evidence="5 6">
    <name type="scientific">Corynespora cassiicola Philippines</name>
    <dbReference type="NCBI Taxonomy" id="1448308"/>
    <lineage>
        <taxon>Eukaryota</taxon>
        <taxon>Fungi</taxon>
        <taxon>Dikarya</taxon>
        <taxon>Ascomycota</taxon>
        <taxon>Pezizomycotina</taxon>
        <taxon>Dothideomycetes</taxon>
        <taxon>Pleosporomycetidae</taxon>
        <taxon>Pleosporales</taxon>
        <taxon>Corynesporascaceae</taxon>
        <taxon>Corynespora</taxon>
    </lineage>
</organism>
<dbReference type="OrthoDB" id="5043642at2759"/>
<dbReference type="Pfam" id="PF13302">
    <property type="entry name" value="Acetyltransf_3"/>
    <property type="match status" value="1"/>
</dbReference>
<dbReference type="GO" id="GO:0008080">
    <property type="term" value="F:N-acetyltransferase activity"/>
    <property type="evidence" value="ECO:0007669"/>
    <property type="project" value="InterPro"/>
</dbReference>
<dbReference type="PANTHER" id="PTHR13256">
    <property type="entry name" value="N-ACETYLTRANSFERASE 9"/>
    <property type="match status" value="1"/>
</dbReference>
<dbReference type="EMBL" id="KZ678148">
    <property type="protein sequence ID" value="PSN60561.1"/>
    <property type="molecule type" value="Genomic_DNA"/>
</dbReference>
<keyword evidence="2" id="KW-0808">Transferase</keyword>
<dbReference type="Gene3D" id="3.40.630.30">
    <property type="match status" value="1"/>
</dbReference>
<name>A0A2T2N553_CORCC</name>
<gene>
    <name evidence="5" type="ORF">BS50DRAFT_535534</name>
</gene>
<dbReference type="InterPro" id="IPR039135">
    <property type="entry name" value="NAT9-like"/>
</dbReference>
<dbReference type="AlphaFoldDB" id="A0A2T2N553"/>
<feature type="domain" description="N-acetyltransferase" evidence="4">
    <location>
        <begin position="13"/>
        <end position="199"/>
    </location>
</feature>
<evidence type="ECO:0000259" key="4">
    <source>
        <dbReference type="Pfam" id="PF13302"/>
    </source>
</evidence>
<evidence type="ECO:0000256" key="3">
    <source>
        <dbReference type="ARBA" id="ARBA00023315"/>
    </source>
</evidence>